<dbReference type="InterPro" id="IPR005911">
    <property type="entry name" value="YhcC-like"/>
</dbReference>
<dbReference type="PROSITE" id="PS51918">
    <property type="entry name" value="RADICAL_SAM"/>
    <property type="match status" value="1"/>
</dbReference>
<sequence>MCYLISIFVATMGTLLDSGVKPYNHYGAYLKEKYSGQRVFKVIVDGNFTCPNRDGSKGYGGCTYCNVDSFTPDTARKIPSIREQVENGIERARNSYGAEKFIIYFQPNTNTYAPTHLLKMMYDEALSIDPENTVGLSVGTRPDCLDFEKIALLESYTDRLDVDLEMGMESIYNETLELINRGCSHEEFLSTMKSLEGTKLELCVHTIFGFPWESEEMMLRYADEINKQPHIKFVKLHHLHIVEGSIMGVKYKREPFKLFSIEEYTDFLAKFIPLLRPDIIIQRIFGIADKELLIAPNWSFPKSKIQTYIDKGLESRGVKQGEKYLS</sequence>
<evidence type="ECO:0000256" key="2">
    <source>
        <dbReference type="ARBA" id="ARBA00022485"/>
    </source>
</evidence>
<dbReference type="InterPro" id="IPR032432">
    <property type="entry name" value="Radical_SAM_C"/>
</dbReference>
<dbReference type="GO" id="GO:0051539">
    <property type="term" value="F:4 iron, 4 sulfur cluster binding"/>
    <property type="evidence" value="ECO:0007669"/>
    <property type="project" value="UniProtKB-KW"/>
</dbReference>
<organism evidence="8 9">
    <name type="scientific">Sphingobacterium nematocida</name>
    <dbReference type="NCBI Taxonomy" id="1513896"/>
    <lineage>
        <taxon>Bacteria</taxon>
        <taxon>Pseudomonadati</taxon>
        <taxon>Bacteroidota</taxon>
        <taxon>Sphingobacteriia</taxon>
        <taxon>Sphingobacteriales</taxon>
        <taxon>Sphingobacteriaceae</taxon>
        <taxon>Sphingobacterium</taxon>
    </lineage>
</organism>
<dbReference type="Gene3D" id="3.80.30.20">
    <property type="entry name" value="tm_1862 like domain"/>
    <property type="match status" value="1"/>
</dbReference>
<comment type="cofactor">
    <cofactor evidence="1">
        <name>[4Fe-4S] cluster</name>
        <dbReference type="ChEBI" id="CHEBI:49883"/>
    </cofactor>
</comment>
<proteinExistence type="predicted"/>
<gene>
    <name evidence="8" type="ORF">SAMN05660841_03200</name>
</gene>
<dbReference type="SFLD" id="SFLDG01086">
    <property type="entry name" value="elongater_protein-like"/>
    <property type="match status" value="1"/>
</dbReference>
<dbReference type="Proteomes" id="UP000190150">
    <property type="component" value="Unassembled WGS sequence"/>
</dbReference>
<dbReference type="AlphaFoldDB" id="A0A1T5FDY2"/>
<dbReference type="NCBIfam" id="TIGR01212">
    <property type="entry name" value="TIGR01212 family radical SAM protein"/>
    <property type="match status" value="1"/>
</dbReference>
<dbReference type="InterPro" id="IPR058240">
    <property type="entry name" value="rSAM_sf"/>
</dbReference>
<dbReference type="CDD" id="cd01335">
    <property type="entry name" value="Radical_SAM"/>
    <property type="match status" value="1"/>
</dbReference>
<keyword evidence="4" id="KW-0479">Metal-binding</keyword>
<keyword evidence="6" id="KW-0411">Iron-sulfur</keyword>
<dbReference type="InterPro" id="IPR023404">
    <property type="entry name" value="rSAM_horseshoe"/>
</dbReference>
<keyword evidence="5" id="KW-0408">Iron</keyword>
<evidence type="ECO:0000256" key="5">
    <source>
        <dbReference type="ARBA" id="ARBA00023004"/>
    </source>
</evidence>
<dbReference type="SUPFAM" id="SSF102114">
    <property type="entry name" value="Radical SAM enzymes"/>
    <property type="match status" value="1"/>
</dbReference>
<keyword evidence="3" id="KW-0949">S-adenosyl-L-methionine</keyword>
<dbReference type="GO" id="GO:0003824">
    <property type="term" value="F:catalytic activity"/>
    <property type="evidence" value="ECO:0007669"/>
    <property type="project" value="InterPro"/>
</dbReference>
<dbReference type="Pfam" id="PF16199">
    <property type="entry name" value="Radical_SAM_C"/>
    <property type="match status" value="1"/>
</dbReference>
<keyword evidence="2" id="KW-0004">4Fe-4S</keyword>
<keyword evidence="9" id="KW-1185">Reference proteome</keyword>
<dbReference type="GO" id="GO:0046872">
    <property type="term" value="F:metal ion binding"/>
    <property type="evidence" value="ECO:0007669"/>
    <property type="project" value="UniProtKB-KW"/>
</dbReference>
<evidence type="ECO:0000313" key="9">
    <source>
        <dbReference type="Proteomes" id="UP000190150"/>
    </source>
</evidence>
<dbReference type="InterPro" id="IPR006638">
    <property type="entry name" value="Elp3/MiaA/NifB-like_rSAM"/>
</dbReference>
<evidence type="ECO:0000256" key="4">
    <source>
        <dbReference type="ARBA" id="ARBA00022723"/>
    </source>
</evidence>
<dbReference type="SMART" id="SM00729">
    <property type="entry name" value="Elp3"/>
    <property type="match status" value="1"/>
</dbReference>
<dbReference type="SFLD" id="SFLDS00029">
    <property type="entry name" value="Radical_SAM"/>
    <property type="match status" value="1"/>
</dbReference>
<dbReference type="EMBL" id="FUZF01000015">
    <property type="protein sequence ID" value="SKB94268.1"/>
    <property type="molecule type" value="Genomic_DNA"/>
</dbReference>
<evidence type="ECO:0000313" key="8">
    <source>
        <dbReference type="EMBL" id="SKB94268.1"/>
    </source>
</evidence>
<dbReference type="Pfam" id="PF04055">
    <property type="entry name" value="Radical_SAM"/>
    <property type="match status" value="1"/>
</dbReference>
<name>A0A1T5FDY2_9SPHI</name>
<dbReference type="PANTHER" id="PTHR11135">
    <property type="entry name" value="HISTONE ACETYLTRANSFERASE-RELATED"/>
    <property type="match status" value="1"/>
</dbReference>
<feature type="domain" description="Radical SAM core" evidence="7">
    <location>
        <begin position="32"/>
        <end position="291"/>
    </location>
</feature>
<evidence type="ECO:0000259" key="7">
    <source>
        <dbReference type="PROSITE" id="PS51918"/>
    </source>
</evidence>
<protein>
    <recommendedName>
        <fullName evidence="7">Radical SAM core domain-containing protein</fullName>
    </recommendedName>
</protein>
<dbReference type="InterPro" id="IPR007197">
    <property type="entry name" value="rSAM"/>
</dbReference>
<dbReference type="InterPro" id="IPR039661">
    <property type="entry name" value="ELP3"/>
</dbReference>
<dbReference type="PANTHER" id="PTHR11135:SF1">
    <property type="entry name" value="PROTEIN YHCC"/>
    <property type="match status" value="1"/>
</dbReference>
<accession>A0A1T5FDY2</accession>
<dbReference type="SFLD" id="SFLDG01091">
    <property type="entry name" value="uncharacterized_CHP01210-like"/>
    <property type="match status" value="1"/>
</dbReference>
<evidence type="ECO:0000256" key="3">
    <source>
        <dbReference type="ARBA" id="ARBA00022691"/>
    </source>
</evidence>
<evidence type="ECO:0000256" key="1">
    <source>
        <dbReference type="ARBA" id="ARBA00001966"/>
    </source>
</evidence>
<evidence type="ECO:0000256" key="6">
    <source>
        <dbReference type="ARBA" id="ARBA00023014"/>
    </source>
</evidence>
<reference evidence="9" key="1">
    <citation type="submission" date="2017-02" db="EMBL/GenBank/DDBJ databases">
        <authorList>
            <person name="Varghese N."/>
            <person name="Submissions S."/>
        </authorList>
    </citation>
    <scope>NUCLEOTIDE SEQUENCE [LARGE SCALE GENOMIC DNA]</scope>
    <source>
        <strain evidence="9">DSM 24091</strain>
    </source>
</reference>